<organism evidence="3 4">
    <name type="scientific">Sphingomonas alba</name>
    <dbReference type="NCBI Taxonomy" id="2908208"/>
    <lineage>
        <taxon>Bacteria</taxon>
        <taxon>Pseudomonadati</taxon>
        <taxon>Pseudomonadota</taxon>
        <taxon>Alphaproteobacteria</taxon>
        <taxon>Sphingomonadales</taxon>
        <taxon>Sphingomonadaceae</taxon>
        <taxon>Sphingomonas</taxon>
    </lineage>
</organism>
<dbReference type="Pfam" id="PF04235">
    <property type="entry name" value="DUF418"/>
    <property type="match status" value="1"/>
</dbReference>
<dbReference type="EMBL" id="JAMGBD010000001">
    <property type="protein sequence ID" value="MCL6683367.1"/>
    <property type="molecule type" value="Genomic_DNA"/>
</dbReference>
<dbReference type="Proteomes" id="UP001165363">
    <property type="component" value="Unassembled WGS sequence"/>
</dbReference>
<feature type="transmembrane region" description="Helical" evidence="1">
    <location>
        <begin position="265"/>
        <end position="283"/>
    </location>
</feature>
<keyword evidence="1" id="KW-0812">Transmembrane</keyword>
<dbReference type="RefSeq" id="WP_249847293.1">
    <property type="nucleotide sequence ID" value="NZ_JAMGBD010000001.1"/>
</dbReference>
<dbReference type="InterPro" id="IPR007349">
    <property type="entry name" value="DUF418"/>
</dbReference>
<feature type="transmembrane region" description="Helical" evidence="1">
    <location>
        <begin position="226"/>
        <end position="244"/>
    </location>
</feature>
<reference evidence="3" key="1">
    <citation type="submission" date="2022-05" db="EMBL/GenBank/DDBJ databases">
        <authorList>
            <person name="Jo J.-H."/>
            <person name="Im W.-T."/>
        </authorList>
    </citation>
    <scope>NUCLEOTIDE SEQUENCE</scope>
    <source>
        <strain evidence="3">SE158</strain>
    </source>
</reference>
<accession>A0ABT0RL39</accession>
<feature type="transmembrane region" description="Helical" evidence="1">
    <location>
        <begin position="341"/>
        <end position="361"/>
    </location>
</feature>
<keyword evidence="1" id="KW-0472">Membrane</keyword>
<proteinExistence type="predicted"/>
<sequence length="423" mass="46619">MATLASDVASRRIVTLDMIRGIAVMGIFSVNVIAFAMIESAYFNPAAYGGHAGPNLALWATNMILIDGKMRTLFSMLFGASMLLVIERAEASGRSGWWTHFRRMIVLLGFGLAHYYLIWFGDILTLYAVAGLCSYMFRRMSPRALVVSGIIWLVLHELLFTGFLYSQYLADIAAHAPGATQSAIKEWNDALGSFYPSAAEIAKDKARMLGSWISYASGNLRHWDNVIQGVLVFIPDTIGLMLIGMAGYKSGFLTGAWSDASYRRFASWTIPLGIAAGIGVVAIDLSTNFYTIAMMGSFVVLETPFITLMALGYAALIILLTRRGGWLAERIAAAGRCAFTNYLGTSIIASLVFFGWGLGLYGSLSRWQAWLVAPMIWTVMLLWSKPWLERFHYGPFEWAWRSLARGKLQPMWKHGAATVAAAA</sequence>
<comment type="caution">
    <text evidence="3">The sequence shown here is derived from an EMBL/GenBank/DDBJ whole genome shotgun (WGS) entry which is preliminary data.</text>
</comment>
<dbReference type="PANTHER" id="PTHR30590">
    <property type="entry name" value="INNER MEMBRANE PROTEIN"/>
    <property type="match status" value="1"/>
</dbReference>
<feature type="transmembrane region" description="Helical" evidence="1">
    <location>
        <begin position="113"/>
        <end position="137"/>
    </location>
</feature>
<gene>
    <name evidence="3" type="ORF">LZ536_05545</name>
</gene>
<feature type="transmembrane region" description="Helical" evidence="1">
    <location>
        <begin position="21"/>
        <end position="42"/>
    </location>
</feature>
<feature type="transmembrane region" description="Helical" evidence="1">
    <location>
        <begin position="367"/>
        <end position="383"/>
    </location>
</feature>
<keyword evidence="4" id="KW-1185">Reference proteome</keyword>
<evidence type="ECO:0000259" key="2">
    <source>
        <dbReference type="Pfam" id="PF04235"/>
    </source>
</evidence>
<protein>
    <submittedName>
        <fullName evidence="3">DUF418 domain-containing protein</fullName>
    </submittedName>
</protein>
<name>A0ABT0RL39_9SPHN</name>
<feature type="transmembrane region" description="Helical" evidence="1">
    <location>
        <begin position="289"/>
        <end position="320"/>
    </location>
</feature>
<evidence type="ECO:0000256" key="1">
    <source>
        <dbReference type="SAM" id="Phobius"/>
    </source>
</evidence>
<evidence type="ECO:0000313" key="3">
    <source>
        <dbReference type="EMBL" id="MCL6683367.1"/>
    </source>
</evidence>
<feature type="transmembrane region" description="Helical" evidence="1">
    <location>
        <begin position="144"/>
        <end position="165"/>
    </location>
</feature>
<evidence type="ECO:0000313" key="4">
    <source>
        <dbReference type="Proteomes" id="UP001165363"/>
    </source>
</evidence>
<keyword evidence="1" id="KW-1133">Transmembrane helix</keyword>
<feature type="domain" description="DUF418" evidence="2">
    <location>
        <begin position="248"/>
        <end position="406"/>
    </location>
</feature>
<dbReference type="PANTHER" id="PTHR30590:SF2">
    <property type="entry name" value="INNER MEMBRANE PROTEIN"/>
    <property type="match status" value="1"/>
</dbReference>
<dbReference type="InterPro" id="IPR052529">
    <property type="entry name" value="Bact_Transport_Assoc"/>
</dbReference>